<dbReference type="Gene3D" id="3.40.50.150">
    <property type="entry name" value="Vaccinia Virus protein VP39"/>
    <property type="match status" value="1"/>
</dbReference>
<dbReference type="PROSITE" id="PS51683">
    <property type="entry name" value="SAM_OMT_II"/>
    <property type="match status" value="1"/>
</dbReference>
<keyword evidence="7" id="KW-1185">Reference proteome</keyword>
<dbReference type="Gene3D" id="1.10.10.10">
    <property type="entry name" value="Winged helix-like DNA-binding domain superfamily/Winged helix DNA-binding domain"/>
    <property type="match status" value="1"/>
</dbReference>
<evidence type="ECO:0000256" key="1">
    <source>
        <dbReference type="ARBA" id="ARBA00022603"/>
    </source>
</evidence>
<name>A0ABW0URA8_9ACTN</name>
<dbReference type="GO" id="GO:0008168">
    <property type="term" value="F:methyltransferase activity"/>
    <property type="evidence" value="ECO:0007669"/>
    <property type="project" value="UniProtKB-KW"/>
</dbReference>
<keyword evidence="3" id="KW-0949">S-adenosyl-L-methionine</keyword>
<keyword evidence="2" id="KW-0808">Transferase</keyword>
<reference evidence="7" key="1">
    <citation type="journal article" date="2019" name="Int. J. Syst. Evol. Microbiol.">
        <title>The Global Catalogue of Microorganisms (GCM) 10K type strain sequencing project: providing services to taxonomists for standard genome sequencing and annotation.</title>
        <authorList>
            <consortium name="The Broad Institute Genomics Platform"/>
            <consortium name="The Broad Institute Genome Sequencing Center for Infectious Disease"/>
            <person name="Wu L."/>
            <person name="Ma J."/>
        </authorList>
    </citation>
    <scope>NUCLEOTIDE SEQUENCE [LARGE SCALE GENOMIC DNA]</scope>
    <source>
        <strain evidence="7">CGMCC 4.7248</strain>
    </source>
</reference>
<dbReference type="InterPro" id="IPR001077">
    <property type="entry name" value="COMT_C"/>
</dbReference>
<evidence type="ECO:0000256" key="2">
    <source>
        <dbReference type="ARBA" id="ARBA00022679"/>
    </source>
</evidence>
<evidence type="ECO:0000256" key="3">
    <source>
        <dbReference type="ARBA" id="ARBA00022691"/>
    </source>
</evidence>
<comment type="caution">
    <text evidence="6">The sequence shown here is derived from an EMBL/GenBank/DDBJ whole genome shotgun (WGS) entry which is preliminary data.</text>
</comment>
<dbReference type="Proteomes" id="UP001596154">
    <property type="component" value="Unassembled WGS sequence"/>
</dbReference>
<sequence length="352" mass="37115">MSISGPDKDTAERIRLRAALIERIGGYMTAHALGVVADLGIADLIKDGVRGSDELAAESGTHEPSLRRVLRLLAAVGVTTEPEPARFGLTEVGALLRSDSPDSLRAFTRVFCSPMWLTAWQGLGQAVATGELAFSSAKGSDFYSSLAADGEFSALFHEAMGEESRIAAARVAAAYDFSQATKVVDLGGGDGTLLAAVLTAHPHLSGIVFDSPNGVADAPAVLSKAGVADRCEVRPGDFFQDIPGDGDLYIIKSVFQDWNDEDAVALLRSCRAQMPDSATLLVVGTVLPEAARADQSIAYFTDVNMMVMAGGRERTEPEFRTMLTQTGFTVESVRFGAAGPLSMIQATPAAAR</sequence>
<feature type="domain" description="O-methyltransferase C-terminal" evidence="4">
    <location>
        <begin position="120"/>
        <end position="328"/>
    </location>
</feature>
<dbReference type="Pfam" id="PF00891">
    <property type="entry name" value="Methyltransf_2"/>
    <property type="match status" value="1"/>
</dbReference>
<evidence type="ECO:0000259" key="5">
    <source>
        <dbReference type="Pfam" id="PF08100"/>
    </source>
</evidence>
<dbReference type="Pfam" id="PF08100">
    <property type="entry name" value="Dimerisation"/>
    <property type="match status" value="1"/>
</dbReference>
<dbReference type="Gene3D" id="1.10.287.1350">
    <property type="match status" value="1"/>
</dbReference>
<dbReference type="InterPro" id="IPR036390">
    <property type="entry name" value="WH_DNA-bd_sf"/>
</dbReference>
<dbReference type="GO" id="GO:0032259">
    <property type="term" value="P:methylation"/>
    <property type="evidence" value="ECO:0007669"/>
    <property type="project" value="UniProtKB-KW"/>
</dbReference>
<dbReference type="SUPFAM" id="SSF53335">
    <property type="entry name" value="S-adenosyl-L-methionine-dependent methyltransferases"/>
    <property type="match status" value="1"/>
</dbReference>
<dbReference type="PIRSF" id="PIRSF005739">
    <property type="entry name" value="O-mtase"/>
    <property type="match status" value="1"/>
</dbReference>
<accession>A0ABW0URA8</accession>
<gene>
    <name evidence="6" type="ORF">ACFPZJ_20250</name>
</gene>
<dbReference type="InterPro" id="IPR012967">
    <property type="entry name" value="COMT_dimerisation"/>
</dbReference>
<protein>
    <submittedName>
        <fullName evidence="6">Methyltransferase</fullName>
    </submittedName>
</protein>
<dbReference type="InterPro" id="IPR016461">
    <property type="entry name" value="COMT-like"/>
</dbReference>
<evidence type="ECO:0000259" key="4">
    <source>
        <dbReference type="Pfam" id="PF00891"/>
    </source>
</evidence>
<dbReference type="RefSeq" id="WP_381023343.1">
    <property type="nucleotide sequence ID" value="NZ_JBHSNY010000006.1"/>
</dbReference>
<proteinExistence type="predicted"/>
<dbReference type="InterPro" id="IPR029063">
    <property type="entry name" value="SAM-dependent_MTases_sf"/>
</dbReference>
<dbReference type="PANTHER" id="PTHR43712">
    <property type="entry name" value="PUTATIVE (AFU_ORTHOLOGUE AFUA_4G14580)-RELATED"/>
    <property type="match status" value="1"/>
</dbReference>
<dbReference type="SUPFAM" id="SSF46785">
    <property type="entry name" value="Winged helix' DNA-binding domain"/>
    <property type="match status" value="1"/>
</dbReference>
<dbReference type="InterPro" id="IPR036388">
    <property type="entry name" value="WH-like_DNA-bd_sf"/>
</dbReference>
<evidence type="ECO:0000313" key="7">
    <source>
        <dbReference type="Proteomes" id="UP001596154"/>
    </source>
</evidence>
<evidence type="ECO:0000313" key="6">
    <source>
        <dbReference type="EMBL" id="MFC5636087.1"/>
    </source>
</evidence>
<keyword evidence="1 6" id="KW-0489">Methyltransferase</keyword>
<feature type="domain" description="O-methyltransferase dimerisation" evidence="5">
    <location>
        <begin position="24"/>
        <end position="96"/>
    </location>
</feature>
<dbReference type="PANTHER" id="PTHR43712:SF2">
    <property type="entry name" value="O-METHYLTRANSFERASE CICE"/>
    <property type="match status" value="1"/>
</dbReference>
<organism evidence="6 7">
    <name type="scientific">Streptomyces bullii</name>
    <dbReference type="NCBI Taxonomy" id="349910"/>
    <lineage>
        <taxon>Bacteria</taxon>
        <taxon>Bacillati</taxon>
        <taxon>Actinomycetota</taxon>
        <taxon>Actinomycetes</taxon>
        <taxon>Kitasatosporales</taxon>
        <taxon>Streptomycetaceae</taxon>
        <taxon>Streptomyces</taxon>
    </lineage>
</organism>
<dbReference type="EMBL" id="JBHSNY010000006">
    <property type="protein sequence ID" value="MFC5636087.1"/>
    <property type="molecule type" value="Genomic_DNA"/>
</dbReference>